<dbReference type="RefSeq" id="WP_169280349.1">
    <property type="nucleotide sequence ID" value="NZ_CP051680.1"/>
</dbReference>
<dbReference type="GO" id="GO:0005829">
    <property type="term" value="C:cytosol"/>
    <property type="evidence" value="ECO:0007669"/>
    <property type="project" value="TreeGrafter"/>
</dbReference>
<proteinExistence type="inferred from homology"/>
<dbReference type="Gene3D" id="3.40.50.720">
    <property type="entry name" value="NAD(P)-binding Rossmann-like Domain"/>
    <property type="match status" value="1"/>
</dbReference>
<evidence type="ECO:0000256" key="2">
    <source>
        <dbReference type="RuleBase" id="RU364082"/>
    </source>
</evidence>
<dbReference type="Pfam" id="PF04321">
    <property type="entry name" value="RmlD_sub_bind"/>
    <property type="match status" value="1"/>
</dbReference>
<dbReference type="AlphaFoldDB" id="A0A7Z2ZLM5"/>
<keyword evidence="5" id="KW-1185">Reference proteome</keyword>
<dbReference type="CDD" id="cd05254">
    <property type="entry name" value="dTDP_HR_like_SDR_e"/>
    <property type="match status" value="1"/>
</dbReference>
<dbReference type="SUPFAM" id="SSF51735">
    <property type="entry name" value="NAD(P)-binding Rossmann-fold domains"/>
    <property type="match status" value="1"/>
</dbReference>
<protein>
    <recommendedName>
        <fullName evidence="2">dTDP-4-dehydrorhamnose reductase</fullName>
        <ecNumber evidence="2">1.1.1.133</ecNumber>
    </recommendedName>
</protein>
<dbReference type="EC" id="1.1.1.133" evidence="2"/>
<comment type="function">
    <text evidence="2">Catalyzes the reduction of dTDP-6-deoxy-L-lyxo-4-hexulose to yield dTDP-L-rhamnose.</text>
</comment>
<comment type="similarity">
    <text evidence="1 2">Belongs to the dTDP-4-dehydrorhamnose reductase family.</text>
</comment>
<keyword evidence="2" id="KW-0521">NADP</keyword>
<feature type="domain" description="RmlD-like substrate binding" evidence="3">
    <location>
        <begin position="1"/>
        <end position="249"/>
    </location>
</feature>
<dbReference type="UniPathway" id="UPA00124"/>
<keyword evidence="2" id="KW-0560">Oxidoreductase</keyword>
<dbReference type="PANTHER" id="PTHR10491:SF4">
    <property type="entry name" value="METHIONINE ADENOSYLTRANSFERASE 2 SUBUNIT BETA"/>
    <property type="match status" value="1"/>
</dbReference>
<reference evidence="4 5" key="1">
    <citation type="submission" date="2020-04" db="EMBL/GenBank/DDBJ databases">
        <title>Genome sequencing of novel species.</title>
        <authorList>
            <person name="Heo J."/>
            <person name="Kim S.-J."/>
            <person name="Kim J.-S."/>
            <person name="Hong S.-B."/>
            <person name="Kwon S.-W."/>
        </authorList>
    </citation>
    <scope>NUCLEOTIDE SEQUENCE [LARGE SCALE GENOMIC DNA]</scope>
    <source>
        <strain evidence="4 5">MFER-1</strain>
    </source>
</reference>
<evidence type="ECO:0000313" key="4">
    <source>
        <dbReference type="EMBL" id="QJD84064.1"/>
    </source>
</evidence>
<evidence type="ECO:0000256" key="1">
    <source>
        <dbReference type="ARBA" id="ARBA00010944"/>
    </source>
</evidence>
<gene>
    <name evidence="4" type="ORF">HH215_13290</name>
</gene>
<name>A0A7Z2ZLM5_9BACL</name>
<dbReference type="Proteomes" id="UP000502248">
    <property type="component" value="Chromosome"/>
</dbReference>
<dbReference type="InterPro" id="IPR029903">
    <property type="entry name" value="RmlD-like-bd"/>
</dbReference>
<dbReference type="InterPro" id="IPR005913">
    <property type="entry name" value="dTDP_dehydrorham_reduct"/>
</dbReference>
<sequence length="286" mass="32099">MKIALLGGNGMAGHLLATYLKRSTDYDIIVTVRPHSGSNRTSEALRGLQVRELDVRSLEEVRRFIEHSAPDLIINAVGILNHQAEDFPQDAYKVNGLLPHWLRYWGEQIGARLVHISSDCVFSGSRGQYRESDAPDGTSVYARSKALGEFRDSKHVTIRTSIIGPDHKPEGIGLMKWFLAQQGEVSGYRKVLWNGVTTLELAKATKWLIDHPETGGLVHLTAAETVSKHDLLLLMQETFDKRNVSIVPTDEPIIDRTLIATREDFGYKAPKYAEMLVELQQWMAEP</sequence>
<dbReference type="GO" id="GO:0008831">
    <property type="term" value="F:dTDP-4-dehydrorhamnose reductase activity"/>
    <property type="evidence" value="ECO:0007669"/>
    <property type="project" value="UniProtKB-EC"/>
</dbReference>
<dbReference type="GO" id="GO:0019305">
    <property type="term" value="P:dTDP-rhamnose biosynthetic process"/>
    <property type="evidence" value="ECO:0007669"/>
    <property type="project" value="UniProtKB-UniPathway"/>
</dbReference>
<dbReference type="PANTHER" id="PTHR10491">
    <property type="entry name" value="DTDP-4-DEHYDRORHAMNOSE REDUCTASE"/>
    <property type="match status" value="1"/>
</dbReference>
<accession>A0A7Z2ZLM5</accession>
<dbReference type="InterPro" id="IPR036291">
    <property type="entry name" value="NAD(P)-bd_dom_sf"/>
</dbReference>
<dbReference type="KEGG" id="cheb:HH215_13290"/>
<organism evidence="4 5">
    <name type="scientific">Cohnella herbarum</name>
    <dbReference type="NCBI Taxonomy" id="2728023"/>
    <lineage>
        <taxon>Bacteria</taxon>
        <taxon>Bacillati</taxon>
        <taxon>Bacillota</taxon>
        <taxon>Bacilli</taxon>
        <taxon>Bacillales</taxon>
        <taxon>Paenibacillaceae</taxon>
        <taxon>Cohnella</taxon>
    </lineage>
</organism>
<evidence type="ECO:0000313" key="5">
    <source>
        <dbReference type="Proteomes" id="UP000502248"/>
    </source>
</evidence>
<evidence type="ECO:0000259" key="3">
    <source>
        <dbReference type="Pfam" id="PF04321"/>
    </source>
</evidence>
<dbReference type="EMBL" id="CP051680">
    <property type="protein sequence ID" value="QJD84064.1"/>
    <property type="molecule type" value="Genomic_DNA"/>
</dbReference>
<comment type="pathway">
    <text evidence="2">Carbohydrate biosynthesis; dTDP-L-rhamnose biosynthesis.</text>
</comment>